<evidence type="ECO:0000313" key="3">
    <source>
        <dbReference type="EMBL" id="RLP76182.1"/>
    </source>
</evidence>
<dbReference type="EMBL" id="RCTF01000013">
    <property type="protein sequence ID" value="RLP76182.1"/>
    <property type="molecule type" value="Genomic_DNA"/>
</dbReference>
<feature type="transmembrane region" description="Helical" evidence="2">
    <location>
        <begin position="6"/>
        <end position="26"/>
    </location>
</feature>
<keyword evidence="4" id="KW-1185">Reference proteome</keyword>
<proteinExistence type="predicted"/>
<keyword evidence="2" id="KW-1133">Transmembrane helix</keyword>
<name>A0A3L7A9W2_9HYPH</name>
<dbReference type="RefSeq" id="WP_121624213.1">
    <property type="nucleotide sequence ID" value="NZ_JBAFVX010000008.1"/>
</dbReference>
<feature type="transmembrane region" description="Helical" evidence="2">
    <location>
        <begin position="38"/>
        <end position="59"/>
    </location>
</feature>
<organism evidence="3 4">
    <name type="scientific">Xanthobacter tagetidis</name>
    <dbReference type="NCBI Taxonomy" id="60216"/>
    <lineage>
        <taxon>Bacteria</taxon>
        <taxon>Pseudomonadati</taxon>
        <taxon>Pseudomonadota</taxon>
        <taxon>Alphaproteobacteria</taxon>
        <taxon>Hyphomicrobiales</taxon>
        <taxon>Xanthobacteraceae</taxon>
        <taxon>Xanthobacter</taxon>
    </lineage>
</organism>
<feature type="region of interest" description="Disordered" evidence="1">
    <location>
        <begin position="140"/>
        <end position="160"/>
    </location>
</feature>
<dbReference type="Proteomes" id="UP000269692">
    <property type="component" value="Unassembled WGS sequence"/>
</dbReference>
<evidence type="ECO:0000313" key="4">
    <source>
        <dbReference type="Proteomes" id="UP000269692"/>
    </source>
</evidence>
<dbReference type="SUPFAM" id="SSF101898">
    <property type="entry name" value="NHL repeat"/>
    <property type="match status" value="1"/>
</dbReference>
<keyword evidence="2" id="KW-0472">Membrane</keyword>
<protein>
    <submittedName>
        <fullName evidence="3">Uncharacterized protein</fullName>
    </submittedName>
</protein>
<dbReference type="AlphaFoldDB" id="A0A3L7A9W2"/>
<evidence type="ECO:0000256" key="1">
    <source>
        <dbReference type="SAM" id="MobiDB-lite"/>
    </source>
</evidence>
<accession>A0A3L7A9W2</accession>
<evidence type="ECO:0000256" key="2">
    <source>
        <dbReference type="SAM" id="Phobius"/>
    </source>
</evidence>
<gene>
    <name evidence="3" type="ORF">D9R14_15290</name>
</gene>
<feature type="transmembrane region" description="Helical" evidence="2">
    <location>
        <begin position="196"/>
        <end position="214"/>
    </location>
</feature>
<reference evidence="3 4" key="1">
    <citation type="submission" date="2018-10" db="EMBL/GenBank/DDBJ databases">
        <title>Xanthobacter tagetidis genome sequencing and assembly.</title>
        <authorList>
            <person name="Maclea K.S."/>
            <person name="Goen A.E."/>
            <person name="Fatima S.A."/>
        </authorList>
    </citation>
    <scope>NUCLEOTIDE SEQUENCE [LARGE SCALE GENOMIC DNA]</scope>
    <source>
        <strain evidence="3 4">ATCC 700314</strain>
    </source>
</reference>
<keyword evidence="2" id="KW-0812">Transmembrane</keyword>
<sequence>MQLLPTGMLVNFLATLALLLLVFFWIGAYRLARGGNAISGVLVAAGSLGFFGVALVPAAGPWLQHIELPAIFWVTSISGPANKTFTTTAPLARIQRYGADGRFECGWFANTGGGVFAIGLTQDGQIAVASLRTKQVEFFNPDGSQASAPRPYTGTDAATGGVLRPSDIRVEGVSFVETSPGAHPSPRWTTLAMVPFLDPFIAWLLMALGGFWAYRKRRLSRQDAPSPRP</sequence>
<comment type="caution">
    <text evidence="3">The sequence shown here is derived from an EMBL/GenBank/DDBJ whole genome shotgun (WGS) entry which is preliminary data.</text>
</comment>